<gene>
    <name evidence="2" type="ORF">J2Z83_000372</name>
</gene>
<keyword evidence="1" id="KW-0732">Signal</keyword>
<feature type="chain" id="PRO_5045953346" description="Sporulation protein" evidence="1">
    <location>
        <begin position="21"/>
        <end position="157"/>
    </location>
</feature>
<evidence type="ECO:0000256" key="1">
    <source>
        <dbReference type="SAM" id="SignalP"/>
    </source>
</evidence>
<organism evidence="2 3">
    <name type="scientific">Virgibacillus natechei</name>
    <dbReference type="NCBI Taxonomy" id="1216297"/>
    <lineage>
        <taxon>Bacteria</taxon>
        <taxon>Bacillati</taxon>
        <taxon>Bacillota</taxon>
        <taxon>Bacilli</taxon>
        <taxon>Bacillales</taxon>
        <taxon>Bacillaceae</taxon>
        <taxon>Virgibacillus</taxon>
    </lineage>
</organism>
<dbReference type="Proteomes" id="UP001519345">
    <property type="component" value="Unassembled WGS sequence"/>
</dbReference>
<sequence length="157" mass="17855">MKAVKAILLFSFGLLLIGCGTDTTQESIDNNNYNNHIEFNQITANKKSITQDSANQAKEYLSVHDEVNTIHAVNTSKKLLIAIEVPHHERFGLAQIQKDRTKDMEDKFPNMEVEISTDKKIVLELERIEEALEADSISKEELEKELDKVINLSKEQT</sequence>
<protein>
    <recommendedName>
        <fullName evidence="4">Sporulation protein</fullName>
    </recommendedName>
</protein>
<name>A0ABS4IBK9_9BACI</name>
<evidence type="ECO:0000313" key="2">
    <source>
        <dbReference type="EMBL" id="MBP1968280.1"/>
    </source>
</evidence>
<dbReference type="EMBL" id="JAGGKX010000001">
    <property type="protein sequence ID" value="MBP1968280.1"/>
    <property type="molecule type" value="Genomic_DNA"/>
</dbReference>
<dbReference type="RefSeq" id="WP_209461503.1">
    <property type="nucleotide sequence ID" value="NZ_CP110224.1"/>
</dbReference>
<proteinExistence type="predicted"/>
<accession>A0ABS4IBK9</accession>
<evidence type="ECO:0008006" key="4">
    <source>
        <dbReference type="Google" id="ProtNLM"/>
    </source>
</evidence>
<keyword evidence="3" id="KW-1185">Reference proteome</keyword>
<comment type="caution">
    <text evidence="2">The sequence shown here is derived from an EMBL/GenBank/DDBJ whole genome shotgun (WGS) entry which is preliminary data.</text>
</comment>
<feature type="signal peptide" evidence="1">
    <location>
        <begin position="1"/>
        <end position="20"/>
    </location>
</feature>
<evidence type="ECO:0000313" key="3">
    <source>
        <dbReference type="Proteomes" id="UP001519345"/>
    </source>
</evidence>
<reference evidence="2 3" key="1">
    <citation type="submission" date="2021-03" db="EMBL/GenBank/DDBJ databases">
        <title>Genomic Encyclopedia of Type Strains, Phase IV (KMG-IV): sequencing the most valuable type-strain genomes for metagenomic binning, comparative biology and taxonomic classification.</title>
        <authorList>
            <person name="Goeker M."/>
        </authorList>
    </citation>
    <scope>NUCLEOTIDE SEQUENCE [LARGE SCALE GENOMIC DNA]</scope>
    <source>
        <strain evidence="2 3">DSM 25609</strain>
    </source>
</reference>
<dbReference type="PROSITE" id="PS51257">
    <property type="entry name" value="PROKAR_LIPOPROTEIN"/>
    <property type="match status" value="1"/>
</dbReference>